<feature type="domain" description="Serine aminopeptidase S33" evidence="3">
    <location>
        <begin position="29"/>
        <end position="268"/>
    </location>
</feature>
<name>A0A285LXB2_9NOCA</name>
<protein>
    <submittedName>
        <fullName evidence="4">Serine aminopeptidase, S33</fullName>
    </submittedName>
</protein>
<dbReference type="InterPro" id="IPR022742">
    <property type="entry name" value="Hydrolase_4"/>
</dbReference>
<dbReference type="Gene3D" id="3.40.50.1820">
    <property type="entry name" value="alpha/beta hydrolase"/>
    <property type="match status" value="1"/>
</dbReference>
<dbReference type="AlphaFoldDB" id="A0A285LXB2"/>
<accession>A0A285LXB2</accession>
<evidence type="ECO:0000259" key="3">
    <source>
        <dbReference type="Pfam" id="PF12146"/>
    </source>
</evidence>
<evidence type="ECO:0000313" key="4">
    <source>
        <dbReference type="EMBL" id="SNY89569.1"/>
    </source>
</evidence>
<dbReference type="RefSeq" id="WP_097248242.1">
    <property type="nucleotide sequence ID" value="NZ_JAMTCW010000011.1"/>
</dbReference>
<dbReference type="GO" id="GO:0004177">
    <property type="term" value="F:aminopeptidase activity"/>
    <property type="evidence" value="ECO:0007669"/>
    <property type="project" value="UniProtKB-KW"/>
</dbReference>
<gene>
    <name evidence="4" type="ORF">SAMN04244553_6588</name>
</gene>
<dbReference type="EMBL" id="OBEG01000009">
    <property type="protein sequence ID" value="SNY89569.1"/>
    <property type="molecule type" value="Genomic_DNA"/>
</dbReference>
<sequence>MRNEITFTSHGNRCAAWHLPADADAPAGRPCVVMAHGFGGTRDTGLLGYAEAFAAAGLDVFLFDYRGFGGSEGTPRQHVSFRRQRQDYHAAIAAARHLPGVDPDRIVLWGTSYSAGHVVAVAARDRRIAAIISLTPAPDGLATLAHIARHAGLSRLARLTGHGLRDLARALTKRTPHHVPIVGTPGSAAMMTTPGAVEACLSIAGPTWRNEVCARAALEVGANRPTTFAGDLPCPILVQVGTNDSVAPPAAARRTAAKAGRWATLREYPVDHFDVYEGPWQRAMLADQLEFLTRVLAGSLDGRRSDPVPRT</sequence>
<comment type="similarity">
    <text evidence="1">Belongs to the AB hydrolase superfamily.</text>
</comment>
<reference evidence="4 5" key="1">
    <citation type="submission" date="2017-09" db="EMBL/GenBank/DDBJ databases">
        <authorList>
            <person name="Ehlers B."/>
            <person name="Leendertz F.H."/>
        </authorList>
    </citation>
    <scope>NUCLEOTIDE SEQUENCE [LARGE SCALE GENOMIC DNA]</scope>
    <source>
        <strain evidence="4 5">DSM 45537</strain>
    </source>
</reference>
<keyword evidence="4" id="KW-0031">Aminopeptidase</keyword>
<keyword evidence="2" id="KW-0378">Hydrolase</keyword>
<proteinExistence type="inferred from homology"/>
<evidence type="ECO:0000313" key="5">
    <source>
        <dbReference type="Proteomes" id="UP000219565"/>
    </source>
</evidence>
<dbReference type="InterPro" id="IPR050261">
    <property type="entry name" value="FrsA_esterase"/>
</dbReference>
<dbReference type="GO" id="GO:0052689">
    <property type="term" value="F:carboxylic ester hydrolase activity"/>
    <property type="evidence" value="ECO:0007669"/>
    <property type="project" value="UniProtKB-ARBA"/>
</dbReference>
<dbReference type="SUPFAM" id="SSF53474">
    <property type="entry name" value="alpha/beta-Hydrolases"/>
    <property type="match status" value="1"/>
</dbReference>
<organism evidence="4 5">
    <name type="scientific">Nocardia amikacinitolerans</name>
    <dbReference type="NCBI Taxonomy" id="756689"/>
    <lineage>
        <taxon>Bacteria</taxon>
        <taxon>Bacillati</taxon>
        <taxon>Actinomycetota</taxon>
        <taxon>Actinomycetes</taxon>
        <taxon>Mycobacteriales</taxon>
        <taxon>Nocardiaceae</taxon>
        <taxon>Nocardia</taxon>
    </lineage>
</organism>
<dbReference type="PANTHER" id="PTHR22946:SF9">
    <property type="entry name" value="POLYKETIDE TRANSFERASE AF380"/>
    <property type="match status" value="1"/>
</dbReference>
<dbReference type="OrthoDB" id="5902829at2"/>
<dbReference type="Pfam" id="PF12146">
    <property type="entry name" value="Hydrolase_4"/>
    <property type="match status" value="1"/>
</dbReference>
<evidence type="ECO:0000256" key="1">
    <source>
        <dbReference type="ARBA" id="ARBA00008645"/>
    </source>
</evidence>
<keyword evidence="4" id="KW-0645">Protease</keyword>
<dbReference type="STRING" id="1379680.GCA_001612615_04489"/>
<evidence type="ECO:0000256" key="2">
    <source>
        <dbReference type="ARBA" id="ARBA00022801"/>
    </source>
</evidence>
<dbReference type="InterPro" id="IPR029058">
    <property type="entry name" value="AB_hydrolase_fold"/>
</dbReference>
<dbReference type="PANTHER" id="PTHR22946">
    <property type="entry name" value="DIENELACTONE HYDROLASE DOMAIN-CONTAINING PROTEIN-RELATED"/>
    <property type="match status" value="1"/>
</dbReference>
<dbReference type="Proteomes" id="UP000219565">
    <property type="component" value="Unassembled WGS sequence"/>
</dbReference>
<keyword evidence="5" id="KW-1185">Reference proteome</keyword>